<dbReference type="EMBL" id="JAZGQO010000014">
    <property type="protein sequence ID" value="KAK6171462.1"/>
    <property type="molecule type" value="Genomic_DNA"/>
</dbReference>
<dbReference type="Proteomes" id="UP001347796">
    <property type="component" value="Unassembled WGS sequence"/>
</dbReference>
<reference evidence="3 4" key="1">
    <citation type="submission" date="2024-01" db="EMBL/GenBank/DDBJ databases">
        <title>The genome of the rayed Mediterranean limpet Patella caerulea (Linnaeus, 1758).</title>
        <authorList>
            <person name="Anh-Thu Weber A."/>
            <person name="Halstead-Nussloch G."/>
        </authorList>
    </citation>
    <scope>NUCLEOTIDE SEQUENCE [LARGE SCALE GENOMIC DNA]</scope>
    <source>
        <strain evidence="3">AATW-2023a</strain>
        <tissue evidence="3">Whole specimen</tissue>
    </source>
</reference>
<sequence length="329" mass="36187">MCSNEVKTGSRLSLDIDIKPNDNINNCSCILQLIQPDHTKSDYLVNFDPPNSQTNWCIYDFTVANLGSRGQYNCIERGKLLIFHVNPNQTTHLLLQKINLQNTDFTGCIEVQSVSRINFSISCESRIEYVESPRDSVGTDMTVFPTTDSSTIQHDRTTEKPKSSSTIETINSLSITTPSESSGASLSQVDVVIIVVLSVTVVIVIIYIITMCICKLKTKEPREDTYLEAPISAINPGFTQTGANSQDNDKVKCDTPSDIGSIRVNPENGVHVIYAISNKSGNMKNNESFVNRTVDADHVTVHPVEPVSTEIQPQEAIASHGDGEGDLLY</sequence>
<organism evidence="3 4">
    <name type="scientific">Patella caerulea</name>
    <name type="common">Rayed Mediterranean limpet</name>
    <dbReference type="NCBI Taxonomy" id="87958"/>
    <lineage>
        <taxon>Eukaryota</taxon>
        <taxon>Metazoa</taxon>
        <taxon>Spiralia</taxon>
        <taxon>Lophotrochozoa</taxon>
        <taxon>Mollusca</taxon>
        <taxon>Gastropoda</taxon>
        <taxon>Patellogastropoda</taxon>
        <taxon>Patelloidea</taxon>
        <taxon>Patellidae</taxon>
        <taxon>Patella</taxon>
    </lineage>
</organism>
<keyword evidence="2" id="KW-0812">Transmembrane</keyword>
<keyword evidence="4" id="KW-1185">Reference proteome</keyword>
<proteinExistence type="predicted"/>
<accession>A0AAN8P6A4</accession>
<keyword evidence="2" id="KW-1133">Transmembrane helix</keyword>
<keyword evidence="2" id="KW-0472">Membrane</keyword>
<evidence type="ECO:0000313" key="4">
    <source>
        <dbReference type="Proteomes" id="UP001347796"/>
    </source>
</evidence>
<dbReference type="AlphaFoldDB" id="A0AAN8P6A4"/>
<gene>
    <name evidence="3" type="ORF">SNE40_019648</name>
</gene>
<feature type="region of interest" description="Disordered" evidence="1">
    <location>
        <begin position="140"/>
        <end position="168"/>
    </location>
</feature>
<evidence type="ECO:0000313" key="3">
    <source>
        <dbReference type="EMBL" id="KAK6171462.1"/>
    </source>
</evidence>
<evidence type="ECO:0000256" key="1">
    <source>
        <dbReference type="SAM" id="MobiDB-lite"/>
    </source>
</evidence>
<name>A0AAN8P6A4_PATCE</name>
<feature type="transmembrane region" description="Helical" evidence="2">
    <location>
        <begin position="191"/>
        <end position="214"/>
    </location>
</feature>
<feature type="compositionally biased region" description="Basic and acidic residues" evidence="1">
    <location>
        <begin position="153"/>
        <end position="162"/>
    </location>
</feature>
<protein>
    <submittedName>
        <fullName evidence="3">Uncharacterized protein</fullName>
    </submittedName>
</protein>
<evidence type="ECO:0000256" key="2">
    <source>
        <dbReference type="SAM" id="Phobius"/>
    </source>
</evidence>
<comment type="caution">
    <text evidence="3">The sequence shown here is derived from an EMBL/GenBank/DDBJ whole genome shotgun (WGS) entry which is preliminary data.</text>
</comment>